<keyword evidence="3" id="KW-0963">Cytoplasm</keyword>
<feature type="compositionally biased region" description="Basic residues" evidence="6">
    <location>
        <begin position="124"/>
        <end position="137"/>
    </location>
</feature>
<evidence type="ECO:0000256" key="1">
    <source>
        <dbReference type="ARBA" id="ARBA00004496"/>
    </source>
</evidence>
<keyword evidence="5" id="KW-0810">Translation regulation</keyword>
<dbReference type="PANTHER" id="PTHR47814">
    <property type="entry name" value="PEPTIDYL-TRNA HYDROLASE ARFB"/>
    <property type="match status" value="1"/>
</dbReference>
<dbReference type="FunFam" id="3.30.160.20:FF:000029">
    <property type="entry name" value="Peptidyl-tRNA hydrolase YaeJ"/>
    <property type="match status" value="1"/>
</dbReference>
<feature type="region of interest" description="Disordered" evidence="6">
    <location>
        <begin position="105"/>
        <end position="137"/>
    </location>
</feature>
<evidence type="ECO:0000256" key="3">
    <source>
        <dbReference type="ARBA" id="ARBA00022490"/>
    </source>
</evidence>
<dbReference type="InterPro" id="IPR000352">
    <property type="entry name" value="Pep_chain_release_fac_I"/>
</dbReference>
<accession>A0A3B0WEJ6</accession>
<dbReference type="GO" id="GO:0005737">
    <property type="term" value="C:cytoplasm"/>
    <property type="evidence" value="ECO:0007669"/>
    <property type="project" value="UniProtKB-SubCell"/>
</dbReference>
<comment type="subcellular location">
    <subcellularLocation>
        <location evidence="1">Cytoplasm</location>
    </subcellularLocation>
</comment>
<dbReference type="Pfam" id="PF00472">
    <property type="entry name" value="RF-1"/>
    <property type="match status" value="1"/>
</dbReference>
<name>A0A3B0WEJ6_9ZZZZ</name>
<dbReference type="PANTHER" id="PTHR47814:SF1">
    <property type="entry name" value="PEPTIDYL-TRNA HYDROLASE ARFB"/>
    <property type="match status" value="1"/>
</dbReference>
<evidence type="ECO:0000256" key="2">
    <source>
        <dbReference type="ARBA" id="ARBA00010835"/>
    </source>
</evidence>
<proteinExistence type="inferred from homology"/>
<evidence type="ECO:0000256" key="6">
    <source>
        <dbReference type="SAM" id="MobiDB-lite"/>
    </source>
</evidence>
<dbReference type="GO" id="GO:0004045">
    <property type="term" value="F:peptidyl-tRNA hydrolase activity"/>
    <property type="evidence" value="ECO:0007669"/>
    <property type="project" value="TreeGrafter"/>
</dbReference>
<dbReference type="GO" id="GO:0006417">
    <property type="term" value="P:regulation of translation"/>
    <property type="evidence" value="ECO:0007669"/>
    <property type="project" value="UniProtKB-KW"/>
</dbReference>
<dbReference type="EMBL" id="UOFB01000368">
    <property type="protein sequence ID" value="VAW49662.1"/>
    <property type="molecule type" value="Genomic_DNA"/>
</dbReference>
<dbReference type="GO" id="GO:0043022">
    <property type="term" value="F:ribosome binding"/>
    <property type="evidence" value="ECO:0007669"/>
    <property type="project" value="TreeGrafter"/>
</dbReference>
<evidence type="ECO:0000313" key="8">
    <source>
        <dbReference type="EMBL" id="VAW49662.1"/>
    </source>
</evidence>
<keyword evidence="4" id="KW-0378">Hydrolase</keyword>
<dbReference type="AlphaFoldDB" id="A0A3B0WEJ6"/>
<reference evidence="8" key="1">
    <citation type="submission" date="2018-06" db="EMBL/GenBank/DDBJ databases">
        <authorList>
            <person name="Zhirakovskaya E."/>
        </authorList>
    </citation>
    <scope>NUCLEOTIDE SEQUENCE</scope>
</reference>
<comment type="similarity">
    <text evidence="2">Belongs to the prokaryotic/mitochondrial release factor family.</text>
</comment>
<dbReference type="GO" id="GO:0072344">
    <property type="term" value="P:rescue of stalled ribosome"/>
    <property type="evidence" value="ECO:0007669"/>
    <property type="project" value="TreeGrafter"/>
</dbReference>
<dbReference type="GO" id="GO:0003747">
    <property type="term" value="F:translation release factor activity"/>
    <property type="evidence" value="ECO:0007669"/>
    <property type="project" value="InterPro"/>
</dbReference>
<sequence length="137" mass="15549">MLKISLAVSIPDDEIELSAIRSQGAGGQNVNKVSSAIHLRFDIMASSLPEVYKERLLALRDKRLTKEGVIVIKAQQHRTQEKNRQDALNRLQALIQSVTVVQKVRRATKPTKGSQKRRLDSKTKRSHLKKMRGRIED</sequence>
<evidence type="ECO:0000259" key="7">
    <source>
        <dbReference type="PROSITE" id="PS00745"/>
    </source>
</evidence>
<dbReference type="SUPFAM" id="SSF75620">
    <property type="entry name" value="Release factor"/>
    <property type="match status" value="1"/>
</dbReference>
<gene>
    <name evidence="8" type="ORF">MNBD_GAMMA04-97</name>
</gene>
<dbReference type="InterPro" id="IPR045853">
    <property type="entry name" value="Pep_chain_release_fac_I_sf"/>
</dbReference>
<evidence type="ECO:0000256" key="4">
    <source>
        <dbReference type="ARBA" id="ARBA00022801"/>
    </source>
</evidence>
<dbReference type="NCBIfam" id="NF006718">
    <property type="entry name" value="PRK09256.1"/>
    <property type="match status" value="1"/>
</dbReference>
<organism evidence="8">
    <name type="scientific">hydrothermal vent metagenome</name>
    <dbReference type="NCBI Taxonomy" id="652676"/>
    <lineage>
        <taxon>unclassified sequences</taxon>
        <taxon>metagenomes</taxon>
        <taxon>ecological metagenomes</taxon>
    </lineage>
</organism>
<evidence type="ECO:0000256" key="5">
    <source>
        <dbReference type="ARBA" id="ARBA00022845"/>
    </source>
</evidence>
<dbReference type="PROSITE" id="PS00745">
    <property type="entry name" value="RF_PROK_I"/>
    <property type="match status" value="1"/>
</dbReference>
<protein>
    <recommendedName>
        <fullName evidence="7">Prokaryotic-type class I peptide chain release factors domain-containing protein</fullName>
    </recommendedName>
</protein>
<feature type="domain" description="Prokaryotic-type class I peptide chain release factors" evidence="7">
    <location>
        <begin position="21"/>
        <end position="37"/>
    </location>
</feature>
<dbReference type="Gene3D" id="3.30.160.20">
    <property type="match status" value="1"/>
</dbReference>